<sequence>SDATGLFTLIMTGTEIGPTKLDFPFKLDGIDDYGYLHIEAEICVRINLLFKIGPDVEIEPTTIDFGLVEYGRNVEKFVSVKNMSPILAKCKIREVNP</sequence>
<protein>
    <submittedName>
        <fullName evidence="1">Uncharacterized protein</fullName>
    </submittedName>
</protein>
<feature type="non-terminal residue" evidence="1">
    <location>
        <position position="97"/>
    </location>
</feature>
<gene>
    <name evidence="1" type="ORF">OVA965_LOCUS45705</name>
    <name evidence="2" type="ORF">TMI583_LOCUS49440</name>
</gene>
<comment type="caution">
    <text evidence="1">The sequence shown here is derived from an EMBL/GenBank/DDBJ whole genome shotgun (WGS) entry which is preliminary data.</text>
</comment>
<evidence type="ECO:0000313" key="1">
    <source>
        <dbReference type="EMBL" id="CAF1670556.1"/>
    </source>
</evidence>
<evidence type="ECO:0000313" key="3">
    <source>
        <dbReference type="Proteomes" id="UP000677228"/>
    </source>
</evidence>
<feature type="non-terminal residue" evidence="1">
    <location>
        <position position="1"/>
    </location>
</feature>
<dbReference type="InterPro" id="IPR013783">
    <property type="entry name" value="Ig-like_fold"/>
</dbReference>
<dbReference type="Proteomes" id="UP000682733">
    <property type="component" value="Unassembled WGS sequence"/>
</dbReference>
<name>A0A8S2GDF8_9BILA</name>
<dbReference type="Proteomes" id="UP000677228">
    <property type="component" value="Unassembled WGS sequence"/>
</dbReference>
<dbReference type="EMBL" id="CAJNOK010074333">
    <property type="protein sequence ID" value="CAF1670556.1"/>
    <property type="molecule type" value="Genomic_DNA"/>
</dbReference>
<accession>A0A8S2GDF8</accession>
<dbReference type="Gene3D" id="2.60.40.10">
    <property type="entry name" value="Immunoglobulins"/>
    <property type="match status" value="1"/>
</dbReference>
<dbReference type="AlphaFoldDB" id="A0A8S2GDF8"/>
<dbReference type="EMBL" id="CAJOBA010107825">
    <property type="protein sequence ID" value="CAF4543816.1"/>
    <property type="molecule type" value="Genomic_DNA"/>
</dbReference>
<proteinExistence type="predicted"/>
<organism evidence="1 3">
    <name type="scientific">Didymodactylos carnosus</name>
    <dbReference type="NCBI Taxonomy" id="1234261"/>
    <lineage>
        <taxon>Eukaryota</taxon>
        <taxon>Metazoa</taxon>
        <taxon>Spiralia</taxon>
        <taxon>Gnathifera</taxon>
        <taxon>Rotifera</taxon>
        <taxon>Eurotatoria</taxon>
        <taxon>Bdelloidea</taxon>
        <taxon>Philodinida</taxon>
        <taxon>Philodinidae</taxon>
        <taxon>Didymodactylos</taxon>
    </lineage>
</organism>
<reference evidence="1" key="1">
    <citation type="submission" date="2021-02" db="EMBL/GenBank/DDBJ databases">
        <authorList>
            <person name="Nowell W R."/>
        </authorList>
    </citation>
    <scope>NUCLEOTIDE SEQUENCE</scope>
</reference>
<evidence type="ECO:0000313" key="2">
    <source>
        <dbReference type="EMBL" id="CAF4543816.1"/>
    </source>
</evidence>